<comment type="caution">
    <text evidence="2">The sequence shown here is derived from an EMBL/GenBank/DDBJ whole genome shotgun (WGS) entry which is preliminary data.</text>
</comment>
<dbReference type="Pfam" id="PF15887">
    <property type="entry name" value="Peptidase_Mx"/>
    <property type="match status" value="1"/>
</dbReference>
<gene>
    <name evidence="2" type="ORF">D6T63_03070</name>
</gene>
<dbReference type="InterPro" id="IPR031321">
    <property type="entry name" value="UCP012641"/>
</dbReference>
<reference evidence="2 3" key="1">
    <citation type="submission" date="2018-09" db="EMBL/GenBank/DDBJ databases">
        <title>Novel species of Arthrobacter.</title>
        <authorList>
            <person name="Liu Q."/>
            <person name="Xin Y.-H."/>
        </authorList>
    </citation>
    <scope>NUCLEOTIDE SEQUENCE [LARGE SCALE GENOMIC DNA]</scope>
    <source>
        <strain evidence="2 3">Hz2</strain>
    </source>
</reference>
<accession>A0A3A5M6U6</accession>
<dbReference type="EMBL" id="QZVT01000001">
    <property type="protein sequence ID" value="RJT83430.1"/>
    <property type="molecule type" value="Genomic_DNA"/>
</dbReference>
<evidence type="ECO:0000313" key="3">
    <source>
        <dbReference type="Proteomes" id="UP000272560"/>
    </source>
</evidence>
<dbReference type="RefSeq" id="WP_120147513.1">
    <property type="nucleotide sequence ID" value="NZ_QZVT01000001.1"/>
</dbReference>
<dbReference type="Proteomes" id="UP000272560">
    <property type="component" value="Unassembled WGS sequence"/>
</dbReference>
<name>A0A3A5M6U6_9MICC</name>
<organism evidence="2 3">
    <name type="scientific">Arthrobacter cheniae</name>
    <dbReference type="NCBI Taxonomy" id="1258888"/>
    <lineage>
        <taxon>Bacteria</taxon>
        <taxon>Bacillati</taxon>
        <taxon>Actinomycetota</taxon>
        <taxon>Actinomycetes</taxon>
        <taxon>Micrococcales</taxon>
        <taxon>Micrococcaceae</taxon>
        <taxon>Arthrobacter</taxon>
    </lineage>
</organism>
<feature type="region of interest" description="Disordered" evidence="1">
    <location>
        <begin position="1"/>
        <end position="24"/>
    </location>
</feature>
<evidence type="ECO:0000256" key="1">
    <source>
        <dbReference type="SAM" id="MobiDB-lite"/>
    </source>
</evidence>
<sequence>MPESSCDASPGRHQGHYDEGAPEGWEKEHISMYATMHPYEDFAETFAHYLHICDTVDTAPAVVAKLDFVHKLRVRVGEPVEGTLRQ</sequence>
<protein>
    <submittedName>
        <fullName evidence="2">Uncharacterized protein</fullName>
    </submittedName>
</protein>
<dbReference type="AlphaFoldDB" id="A0A3A5M6U6"/>
<evidence type="ECO:0000313" key="2">
    <source>
        <dbReference type="EMBL" id="RJT83430.1"/>
    </source>
</evidence>
<feature type="compositionally biased region" description="Basic and acidic residues" evidence="1">
    <location>
        <begin position="15"/>
        <end position="24"/>
    </location>
</feature>
<proteinExistence type="predicted"/>
<dbReference type="OrthoDB" id="256753at2"/>
<keyword evidence="3" id="KW-1185">Reference proteome</keyword>